<dbReference type="InterPro" id="IPR036676">
    <property type="entry name" value="PurM-like_C_sf"/>
</dbReference>
<comment type="catalytic activity">
    <reaction evidence="14 15">
        <text>2-formamido-N(1)-(5-O-phospho-beta-D-ribosyl)acetamidine + ATP = 5-amino-1-(5-phospho-beta-D-ribosyl)imidazole + ADP + phosphate + H(+)</text>
        <dbReference type="Rhea" id="RHEA:23032"/>
        <dbReference type="ChEBI" id="CHEBI:15378"/>
        <dbReference type="ChEBI" id="CHEBI:30616"/>
        <dbReference type="ChEBI" id="CHEBI:43474"/>
        <dbReference type="ChEBI" id="CHEBI:137981"/>
        <dbReference type="ChEBI" id="CHEBI:147287"/>
        <dbReference type="ChEBI" id="CHEBI:456216"/>
        <dbReference type="EC" id="6.3.3.1"/>
    </reaction>
</comment>
<evidence type="ECO:0000256" key="8">
    <source>
        <dbReference type="ARBA" id="ARBA00022741"/>
    </source>
</evidence>
<evidence type="ECO:0000256" key="3">
    <source>
        <dbReference type="ARBA" id="ARBA00010280"/>
    </source>
</evidence>
<evidence type="ECO:0000256" key="14">
    <source>
        <dbReference type="ARBA" id="ARBA00049057"/>
    </source>
</evidence>
<evidence type="ECO:0000256" key="6">
    <source>
        <dbReference type="ARBA" id="ARBA00022490"/>
    </source>
</evidence>
<reference evidence="18" key="1">
    <citation type="journal article" date="2020" name="mSystems">
        <title>Genome- and Community-Level Interaction Insights into Carbon Utilization and Element Cycling Functions of Hydrothermarchaeota in Hydrothermal Sediment.</title>
        <authorList>
            <person name="Zhou Z."/>
            <person name="Liu Y."/>
            <person name="Xu W."/>
            <person name="Pan J."/>
            <person name="Luo Z.H."/>
            <person name="Li M."/>
        </authorList>
    </citation>
    <scope>NUCLEOTIDE SEQUENCE [LARGE SCALE GENOMIC DNA]</scope>
    <source>
        <strain evidence="18">SpSt-757</strain>
    </source>
</reference>
<dbReference type="HAMAP" id="MF_00741">
    <property type="entry name" value="AIRS"/>
    <property type="match status" value="1"/>
</dbReference>
<evidence type="ECO:0000256" key="13">
    <source>
        <dbReference type="ARBA" id="ARBA00033093"/>
    </source>
</evidence>
<dbReference type="FunFam" id="3.90.650.10:FF:000011">
    <property type="entry name" value="Phosphoribosylformylglycinamidine cyclo-ligase"/>
    <property type="match status" value="1"/>
</dbReference>
<feature type="domain" description="PurM-like N-terminal" evidence="16">
    <location>
        <begin position="47"/>
        <end position="154"/>
    </location>
</feature>
<dbReference type="InterPro" id="IPR036921">
    <property type="entry name" value="PurM-like_N_sf"/>
</dbReference>
<dbReference type="EC" id="6.3.3.1" evidence="4 15"/>
<name>A0A7V3N587_UNCC3</name>
<evidence type="ECO:0000259" key="16">
    <source>
        <dbReference type="Pfam" id="PF00586"/>
    </source>
</evidence>
<accession>A0A7V3N587</accession>
<evidence type="ECO:0000259" key="17">
    <source>
        <dbReference type="Pfam" id="PF02769"/>
    </source>
</evidence>
<evidence type="ECO:0000256" key="10">
    <source>
        <dbReference type="ARBA" id="ARBA00022840"/>
    </source>
</evidence>
<evidence type="ECO:0000256" key="7">
    <source>
        <dbReference type="ARBA" id="ARBA00022598"/>
    </source>
</evidence>
<feature type="domain" description="PurM-like C-terminal" evidence="17">
    <location>
        <begin position="167"/>
        <end position="330"/>
    </location>
</feature>
<dbReference type="UniPathway" id="UPA00074">
    <property type="reaction ID" value="UER00129"/>
</dbReference>
<keyword evidence="9 15" id="KW-0658">Purine biosynthesis</keyword>
<comment type="similarity">
    <text evidence="3 15">Belongs to the AIR synthase family.</text>
</comment>
<dbReference type="PANTHER" id="PTHR10520">
    <property type="entry name" value="TRIFUNCTIONAL PURINE BIOSYNTHETIC PROTEIN ADENOSINE-3-RELATED"/>
    <property type="match status" value="1"/>
</dbReference>
<evidence type="ECO:0000256" key="4">
    <source>
        <dbReference type="ARBA" id="ARBA00013047"/>
    </source>
</evidence>
<evidence type="ECO:0000256" key="2">
    <source>
        <dbReference type="ARBA" id="ARBA00004686"/>
    </source>
</evidence>
<protein>
    <recommendedName>
        <fullName evidence="5 15">Phosphoribosylformylglycinamidine cyclo-ligase</fullName>
        <ecNumber evidence="4 15">6.3.3.1</ecNumber>
    </recommendedName>
    <alternativeName>
        <fullName evidence="12 15">AIR synthase</fullName>
    </alternativeName>
    <alternativeName>
        <fullName evidence="13 15">AIRS</fullName>
    </alternativeName>
    <alternativeName>
        <fullName evidence="11 15">Phosphoribosyl-aminoimidazole synthetase</fullName>
    </alternativeName>
</protein>
<dbReference type="EMBL" id="DTGG01000093">
    <property type="protein sequence ID" value="HFZ09088.1"/>
    <property type="molecule type" value="Genomic_DNA"/>
</dbReference>
<dbReference type="SUPFAM" id="SSF56042">
    <property type="entry name" value="PurM C-terminal domain-like"/>
    <property type="match status" value="1"/>
</dbReference>
<evidence type="ECO:0000256" key="11">
    <source>
        <dbReference type="ARBA" id="ARBA00031908"/>
    </source>
</evidence>
<dbReference type="GO" id="GO:0046084">
    <property type="term" value="P:adenine biosynthetic process"/>
    <property type="evidence" value="ECO:0007669"/>
    <property type="project" value="TreeGrafter"/>
</dbReference>
<dbReference type="GO" id="GO:0005829">
    <property type="term" value="C:cytosol"/>
    <property type="evidence" value="ECO:0007669"/>
    <property type="project" value="TreeGrafter"/>
</dbReference>
<dbReference type="Pfam" id="PF00586">
    <property type="entry name" value="AIRS"/>
    <property type="match status" value="1"/>
</dbReference>
<keyword evidence="7 15" id="KW-0436">Ligase</keyword>
<evidence type="ECO:0000256" key="5">
    <source>
        <dbReference type="ARBA" id="ARBA00020367"/>
    </source>
</evidence>
<dbReference type="GO" id="GO:0006189">
    <property type="term" value="P:'de novo' IMP biosynthetic process"/>
    <property type="evidence" value="ECO:0007669"/>
    <property type="project" value="UniProtKB-UniRule"/>
</dbReference>
<comment type="subcellular location">
    <subcellularLocation>
        <location evidence="1 15">Cytoplasm</location>
    </subcellularLocation>
</comment>
<organism evidence="18">
    <name type="scientific">candidate division CPR3 bacterium</name>
    <dbReference type="NCBI Taxonomy" id="2268181"/>
    <lineage>
        <taxon>Bacteria</taxon>
        <taxon>Bacteria division CPR3</taxon>
    </lineage>
</organism>
<dbReference type="AlphaFoldDB" id="A0A7V3N587"/>
<proteinExistence type="inferred from homology"/>
<dbReference type="Pfam" id="PF02769">
    <property type="entry name" value="AIRS_C"/>
    <property type="match status" value="1"/>
</dbReference>
<dbReference type="GO" id="GO:0004637">
    <property type="term" value="F:phosphoribosylamine-glycine ligase activity"/>
    <property type="evidence" value="ECO:0007669"/>
    <property type="project" value="TreeGrafter"/>
</dbReference>
<dbReference type="InterPro" id="IPR016188">
    <property type="entry name" value="PurM-like_N"/>
</dbReference>
<keyword evidence="10 15" id="KW-0067">ATP-binding</keyword>
<evidence type="ECO:0000313" key="18">
    <source>
        <dbReference type="EMBL" id="HFZ09088.1"/>
    </source>
</evidence>
<dbReference type="InterPro" id="IPR010918">
    <property type="entry name" value="PurM-like_C_dom"/>
</dbReference>
<keyword evidence="8 15" id="KW-0547">Nucleotide-binding</keyword>
<comment type="pathway">
    <text evidence="2 15">Purine metabolism; IMP biosynthesis via de novo pathway; 5-amino-1-(5-phospho-D-ribosyl)imidazole from N(2)-formyl-N(1)-(5-phospho-D-ribosyl)glycinamide: step 2/2.</text>
</comment>
<evidence type="ECO:0000256" key="12">
    <source>
        <dbReference type="ARBA" id="ARBA00032931"/>
    </source>
</evidence>
<evidence type="ECO:0000256" key="9">
    <source>
        <dbReference type="ARBA" id="ARBA00022755"/>
    </source>
</evidence>
<sequence>MLYRDSGVDIDKGDSLVDFLKKIIKLKPENIGPFAAIIDLKVLKEYSEPVLVASTDGIGTKIDLALQWGKLEGLGYDLFAMCANDIGVYGAKPLFFLDYYATGHLDLEVSKSVLRSLVEACESFNCPLVGGETAELPGLLEKGKFDIAGFIVGVQEKSKLPNPSKVKPGDLLLGLPSTGVHSNGYSLVRAIIEKCGLQADYKLGDGTLREILLKPTRIYVGLAEEVFREFDIKGAAHITGGGIPGNLSRVIPKDCDAVIDKSSWEVPEIFKFLQERGEVPDGEMWRVFNMGIGFIFIVSKDELKDLAQFLQNRGESYYIIGEIAEGSGKVVLK</sequence>
<dbReference type="GO" id="GO:0005524">
    <property type="term" value="F:ATP binding"/>
    <property type="evidence" value="ECO:0007669"/>
    <property type="project" value="UniProtKB-KW"/>
</dbReference>
<comment type="caution">
    <text evidence="18">The sequence shown here is derived from an EMBL/GenBank/DDBJ whole genome shotgun (WGS) entry which is preliminary data.</text>
</comment>
<evidence type="ECO:0000256" key="15">
    <source>
        <dbReference type="HAMAP-Rule" id="MF_00741"/>
    </source>
</evidence>
<dbReference type="InterPro" id="IPR004733">
    <property type="entry name" value="PurM_cligase"/>
</dbReference>
<dbReference type="GO" id="GO:0004641">
    <property type="term" value="F:phosphoribosylformylglycinamidine cyclo-ligase activity"/>
    <property type="evidence" value="ECO:0007669"/>
    <property type="project" value="UniProtKB-UniRule"/>
</dbReference>
<dbReference type="Gene3D" id="3.30.1330.10">
    <property type="entry name" value="PurM-like, N-terminal domain"/>
    <property type="match status" value="1"/>
</dbReference>
<dbReference type="SUPFAM" id="SSF55326">
    <property type="entry name" value="PurM N-terminal domain-like"/>
    <property type="match status" value="1"/>
</dbReference>
<dbReference type="NCBIfam" id="TIGR00878">
    <property type="entry name" value="purM"/>
    <property type="match status" value="1"/>
</dbReference>
<dbReference type="Gene3D" id="3.90.650.10">
    <property type="entry name" value="PurM-like C-terminal domain"/>
    <property type="match status" value="1"/>
</dbReference>
<gene>
    <name evidence="15" type="primary">purM</name>
    <name evidence="18" type="ORF">ENV41_03030</name>
</gene>
<keyword evidence="6 15" id="KW-0963">Cytoplasm</keyword>
<evidence type="ECO:0000256" key="1">
    <source>
        <dbReference type="ARBA" id="ARBA00004496"/>
    </source>
</evidence>
<dbReference type="CDD" id="cd02196">
    <property type="entry name" value="PurM"/>
    <property type="match status" value="1"/>
</dbReference>
<dbReference type="PANTHER" id="PTHR10520:SF12">
    <property type="entry name" value="TRIFUNCTIONAL PURINE BIOSYNTHETIC PROTEIN ADENOSINE-3"/>
    <property type="match status" value="1"/>
</dbReference>